<dbReference type="AlphaFoldDB" id="A4RS85"/>
<dbReference type="RefSeq" id="XP_001416033.1">
    <property type="nucleotide sequence ID" value="XM_001415996.1"/>
</dbReference>
<keyword evidence="2" id="KW-0175">Coiled coil</keyword>
<feature type="compositionally biased region" description="Polar residues" evidence="3">
    <location>
        <begin position="243"/>
        <end position="252"/>
    </location>
</feature>
<organism evidence="5 6">
    <name type="scientific">Ostreococcus lucimarinus (strain CCE9901)</name>
    <dbReference type="NCBI Taxonomy" id="436017"/>
    <lineage>
        <taxon>Eukaryota</taxon>
        <taxon>Viridiplantae</taxon>
        <taxon>Chlorophyta</taxon>
        <taxon>Mamiellophyceae</taxon>
        <taxon>Mamiellales</taxon>
        <taxon>Bathycoccaceae</taxon>
        <taxon>Ostreococcus</taxon>
    </lineage>
</organism>
<evidence type="ECO:0000313" key="5">
    <source>
        <dbReference type="EMBL" id="ABO94325.1"/>
    </source>
</evidence>
<evidence type="ECO:0000313" key="6">
    <source>
        <dbReference type="Proteomes" id="UP000001568"/>
    </source>
</evidence>
<dbReference type="InterPro" id="IPR018612">
    <property type="entry name" value="NSRP1_N"/>
</dbReference>
<dbReference type="KEGG" id="olu:OSTLU_14046"/>
<dbReference type="Proteomes" id="UP000001568">
    <property type="component" value="Chromosome 1"/>
</dbReference>
<feature type="domain" description="Nuclear speckle splicing regulatory protein 1 N-terminal" evidence="4">
    <location>
        <begin position="88"/>
        <end position="204"/>
    </location>
</feature>
<dbReference type="OMA" id="DEYYDSM"/>
<dbReference type="HOGENOM" id="CLU_819765_0_0_1"/>
<accession>A4RS85</accession>
<protein>
    <recommendedName>
        <fullName evidence="4">Nuclear speckle splicing regulatory protein 1 N-terminal domain-containing protein</fullName>
    </recommendedName>
</protein>
<dbReference type="OrthoDB" id="498844at2759"/>
<feature type="compositionally biased region" description="Acidic residues" evidence="3">
    <location>
        <begin position="46"/>
        <end position="55"/>
    </location>
</feature>
<dbReference type="EMBL" id="CP000581">
    <property type="protein sequence ID" value="ABO94325.1"/>
    <property type="molecule type" value="Genomic_DNA"/>
</dbReference>
<evidence type="ECO:0000256" key="1">
    <source>
        <dbReference type="ARBA" id="ARBA00010126"/>
    </source>
</evidence>
<reference evidence="5 6" key="1">
    <citation type="journal article" date="2007" name="Proc. Natl. Acad. Sci. U.S.A.">
        <title>The tiny eukaryote Ostreococcus provides genomic insights into the paradox of plankton speciation.</title>
        <authorList>
            <person name="Palenik B."/>
            <person name="Grimwood J."/>
            <person name="Aerts A."/>
            <person name="Rouze P."/>
            <person name="Salamov A."/>
            <person name="Putnam N."/>
            <person name="Dupont C."/>
            <person name="Jorgensen R."/>
            <person name="Derelle E."/>
            <person name="Rombauts S."/>
            <person name="Zhou K."/>
            <person name="Otillar R."/>
            <person name="Merchant S.S."/>
            <person name="Podell S."/>
            <person name="Gaasterland T."/>
            <person name="Napoli C."/>
            <person name="Gendler K."/>
            <person name="Manuell A."/>
            <person name="Tai V."/>
            <person name="Vallon O."/>
            <person name="Piganeau G."/>
            <person name="Jancek S."/>
            <person name="Heijde M."/>
            <person name="Jabbari K."/>
            <person name="Bowler C."/>
            <person name="Lohr M."/>
            <person name="Robbens S."/>
            <person name="Werner G."/>
            <person name="Dubchak I."/>
            <person name="Pazour G.J."/>
            <person name="Ren Q."/>
            <person name="Paulsen I."/>
            <person name="Delwiche C."/>
            <person name="Schmutz J."/>
            <person name="Rokhsar D."/>
            <person name="Van de Peer Y."/>
            <person name="Moreau H."/>
            <person name="Grigoriev I.V."/>
        </authorList>
    </citation>
    <scope>NUCLEOTIDE SEQUENCE [LARGE SCALE GENOMIC DNA]</scope>
    <source>
        <strain evidence="5 6">CCE9901</strain>
    </source>
</reference>
<gene>
    <name evidence="5" type="ORF">OSTLU_14046</name>
</gene>
<dbReference type="Gramene" id="ABO94325">
    <property type="protein sequence ID" value="ABO94325"/>
    <property type="gene ID" value="OSTLU_14046"/>
</dbReference>
<evidence type="ECO:0000256" key="3">
    <source>
        <dbReference type="SAM" id="MobiDB-lite"/>
    </source>
</evidence>
<dbReference type="Pfam" id="PF09745">
    <property type="entry name" value="NSRP1_N"/>
    <property type="match status" value="1"/>
</dbReference>
<name>A4RS85_OSTLU</name>
<feature type="compositionally biased region" description="Basic and acidic residues" evidence="3">
    <location>
        <begin position="305"/>
        <end position="317"/>
    </location>
</feature>
<keyword evidence="6" id="KW-1185">Reference proteome</keyword>
<dbReference type="GO" id="GO:0000381">
    <property type="term" value="P:regulation of alternative mRNA splicing, via spliceosome"/>
    <property type="evidence" value="ECO:0007669"/>
    <property type="project" value="InterPro"/>
</dbReference>
<evidence type="ECO:0000256" key="2">
    <source>
        <dbReference type="ARBA" id="ARBA00023054"/>
    </source>
</evidence>
<dbReference type="PANTHER" id="PTHR30060:SF0">
    <property type="entry name" value="COILED-COIL PROTEIN (DUF2040)-RELATED"/>
    <property type="match status" value="1"/>
</dbReference>
<sequence>MSNARDDASSHATLAYGLNLPKKKPRGTSGGKPAPRPALAAFACDSDSDEGDDDDPVKARERANAEVKRQQEAMALKARRDAARAATTTSEALKEDANAFEYDAVFDDIAKSRGAKAKELASERVERQSRYIGDLIAKAEARKKEDDASYERRLLKERLKEDHLYADKDKFVTAAYRAKLQEDAKWLAEDKARDAVEEEEDVTKRGAGAMTSFYSNLMHRNSAMGGDAARDTRRAAPEPDATKPSNATTAPKLTSAADRDRELIARAAETPAIPPIPSDVTLVERPTKAAGAIAVETPPPVKVDSNARRNTEADVSDARARYLERKRKAAGGA</sequence>
<dbReference type="STRING" id="436017.A4RS85"/>
<dbReference type="PANTHER" id="PTHR30060">
    <property type="entry name" value="INNER MEMBRANE PROTEIN"/>
    <property type="match status" value="1"/>
</dbReference>
<evidence type="ECO:0000259" key="4">
    <source>
        <dbReference type="Pfam" id="PF09745"/>
    </source>
</evidence>
<feature type="compositionally biased region" description="Basic and acidic residues" evidence="3">
    <location>
        <begin position="56"/>
        <end position="68"/>
    </location>
</feature>
<feature type="compositionally biased region" description="Basic and acidic residues" evidence="3">
    <location>
        <begin position="228"/>
        <end position="241"/>
    </location>
</feature>
<comment type="similarity">
    <text evidence="1">Belongs to the NSRP1 family.</text>
</comment>
<feature type="region of interest" description="Disordered" evidence="3">
    <location>
        <begin position="221"/>
        <end position="317"/>
    </location>
</feature>
<dbReference type="GeneID" id="4999887"/>
<feature type="region of interest" description="Disordered" evidence="3">
    <location>
        <begin position="1"/>
        <end position="68"/>
    </location>
</feature>
<proteinExistence type="inferred from homology"/>
<dbReference type="eggNOG" id="KOG2117">
    <property type="taxonomic scope" value="Eukaryota"/>
</dbReference>